<gene>
    <name evidence="6" type="ORF">BUALT_Bualt09G0093300</name>
</gene>
<dbReference type="EMBL" id="WHWC01000009">
    <property type="protein sequence ID" value="KAG8376721.1"/>
    <property type="molecule type" value="Genomic_DNA"/>
</dbReference>
<evidence type="ECO:0000256" key="3">
    <source>
        <dbReference type="ARBA" id="ARBA00023129"/>
    </source>
</evidence>
<keyword evidence="4" id="KW-0732">Signal</keyword>
<dbReference type="Gene3D" id="1.10.110.10">
    <property type="entry name" value="Plant lipid-transfer and hydrophobic proteins"/>
    <property type="match status" value="1"/>
</dbReference>
<comment type="similarity">
    <text evidence="1">Belongs to the 2S seed storage albumins family.</text>
</comment>
<dbReference type="Proteomes" id="UP000826271">
    <property type="component" value="Unassembled WGS sequence"/>
</dbReference>
<name>A0AAV6X0K7_9LAMI</name>
<reference evidence="6" key="1">
    <citation type="submission" date="2019-10" db="EMBL/GenBank/DDBJ databases">
        <authorList>
            <person name="Zhang R."/>
            <person name="Pan Y."/>
            <person name="Wang J."/>
            <person name="Ma R."/>
            <person name="Yu S."/>
        </authorList>
    </citation>
    <scope>NUCLEOTIDE SEQUENCE</scope>
    <source>
        <strain evidence="6">LA-IB0</strain>
        <tissue evidence="6">Leaf</tissue>
    </source>
</reference>
<comment type="caution">
    <text evidence="6">The sequence shown here is derived from an EMBL/GenBank/DDBJ whole genome shotgun (WGS) entry which is preliminary data.</text>
</comment>
<dbReference type="SMART" id="SM00499">
    <property type="entry name" value="AAI"/>
    <property type="match status" value="1"/>
</dbReference>
<dbReference type="PANTHER" id="PTHR35496">
    <property type="entry name" value="2S SEED STORAGE PROTEIN 1-RELATED"/>
    <property type="match status" value="1"/>
</dbReference>
<evidence type="ECO:0000256" key="1">
    <source>
        <dbReference type="ARBA" id="ARBA00008262"/>
    </source>
</evidence>
<evidence type="ECO:0000313" key="7">
    <source>
        <dbReference type="Proteomes" id="UP000826271"/>
    </source>
</evidence>
<feature type="domain" description="Bifunctional inhibitor/plant lipid transfer protein/seed storage helical" evidence="5">
    <location>
        <begin position="46"/>
        <end position="153"/>
    </location>
</feature>
<keyword evidence="2" id="KW-0758">Storage protein</keyword>
<proteinExistence type="inferred from homology"/>
<dbReference type="Pfam" id="PF00234">
    <property type="entry name" value="Tryp_alpha_amyl"/>
    <property type="match status" value="1"/>
</dbReference>
<dbReference type="GO" id="GO:0045735">
    <property type="term" value="F:nutrient reservoir activity"/>
    <property type="evidence" value="ECO:0007669"/>
    <property type="project" value="UniProtKB-KW"/>
</dbReference>
<organism evidence="6 7">
    <name type="scientific">Buddleja alternifolia</name>
    <dbReference type="NCBI Taxonomy" id="168488"/>
    <lineage>
        <taxon>Eukaryota</taxon>
        <taxon>Viridiplantae</taxon>
        <taxon>Streptophyta</taxon>
        <taxon>Embryophyta</taxon>
        <taxon>Tracheophyta</taxon>
        <taxon>Spermatophyta</taxon>
        <taxon>Magnoliopsida</taxon>
        <taxon>eudicotyledons</taxon>
        <taxon>Gunneridae</taxon>
        <taxon>Pentapetalae</taxon>
        <taxon>asterids</taxon>
        <taxon>lamiids</taxon>
        <taxon>Lamiales</taxon>
        <taxon>Scrophulariaceae</taxon>
        <taxon>Buddlejeae</taxon>
        <taxon>Buddleja</taxon>
    </lineage>
</organism>
<dbReference type="InterPro" id="IPR036312">
    <property type="entry name" value="Bifun_inhib/LTP/seed_sf"/>
</dbReference>
<sequence>MANKLALTAALLAALVALATATTYTTTVTTTTLDDGEENPRESQQCRQQVQGRQFQSCQRYLTSRRSGGGQEVELLEMTTDNPRQQEEEEQHLRQCCQQLRNVDQQCRCEAIRHAVRQSQQRGGSFQGEQMQQVYQKARSLPQRCNMRSPRQCEIRAIFL</sequence>
<dbReference type="PANTHER" id="PTHR35496:SF4">
    <property type="entry name" value="2S SULFUR-RICH SEED STORAGE PROTEIN 2-LIKE"/>
    <property type="match status" value="1"/>
</dbReference>
<accession>A0AAV6X0K7</accession>
<dbReference type="InterPro" id="IPR016140">
    <property type="entry name" value="Bifunc_inhib/LTP/seed_store"/>
</dbReference>
<dbReference type="CDD" id="cd00261">
    <property type="entry name" value="AAI_SS"/>
    <property type="match status" value="1"/>
</dbReference>
<feature type="chain" id="PRO_5043496245" description="Bifunctional inhibitor/plant lipid transfer protein/seed storage helical domain-containing protein" evidence="4">
    <location>
        <begin position="22"/>
        <end position="160"/>
    </location>
</feature>
<feature type="signal peptide" evidence="4">
    <location>
        <begin position="1"/>
        <end position="21"/>
    </location>
</feature>
<dbReference type="PRINTS" id="PR00496">
    <property type="entry name" value="NAPIN"/>
</dbReference>
<evidence type="ECO:0000256" key="2">
    <source>
        <dbReference type="ARBA" id="ARBA00022761"/>
    </source>
</evidence>
<keyword evidence="3" id="KW-0708">Seed storage protein</keyword>
<dbReference type="InterPro" id="IPR000617">
    <property type="entry name" value="Napin/2SS/CON"/>
</dbReference>
<protein>
    <recommendedName>
        <fullName evidence="5">Bifunctional inhibitor/plant lipid transfer protein/seed storage helical domain-containing protein</fullName>
    </recommendedName>
</protein>
<dbReference type="AlphaFoldDB" id="A0AAV6X0K7"/>
<dbReference type="SUPFAM" id="SSF47699">
    <property type="entry name" value="Bifunctional inhibitor/lipid-transfer protein/seed storage 2S albumin"/>
    <property type="match status" value="1"/>
</dbReference>
<evidence type="ECO:0000313" key="6">
    <source>
        <dbReference type="EMBL" id="KAG8376721.1"/>
    </source>
</evidence>
<evidence type="ECO:0000256" key="4">
    <source>
        <dbReference type="SAM" id="SignalP"/>
    </source>
</evidence>
<evidence type="ECO:0000259" key="5">
    <source>
        <dbReference type="SMART" id="SM00499"/>
    </source>
</evidence>
<keyword evidence="7" id="KW-1185">Reference proteome</keyword>